<proteinExistence type="predicted"/>
<protein>
    <submittedName>
        <fullName evidence="3">Uncharacterized protein</fullName>
    </submittedName>
</protein>
<keyword evidence="4" id="KW-1185">Reference proteome</keyword>
<sequence length="373" mass="42273">MTARLIARLAVAVEQLEMVAASAESAHAAEEAEWCIRLHAQTHALTVQGDANARILRQEVQRAEVDLSAQHVALSARMADERHRAEMEHERHVRALRDQQELERARSIDEIQKLRQKFEASAQDDAAKLQAARYAHHEASQQWRLLQQEQARLTHELADERAGREAERRTIDELHEANRRLRAELSSTGGSLEFTRLELHGQIDRLAREKEQAAKAYEAELQHVHAMRQRDAAHSHARHEHQRLEHDAALAALHEQLRVSQAERQADAAHFRLKVERLQALQHAALAAGSVRGRQLLYAESMRSPETWRPSSLSWRGEDWFLSSVERSIGAQPKRTKPTTKPPRQPRNSPSWRLAATAAARHGSQLPGSPQGA</sequence>
<evidence type="ECO:0000313" key="3">
    <source>
        <dbReference type="EMBL" id="KOO32423.1"/>
    </source>
</evidence>
<keyword evidence="1" id="KW-0175">Coiled coil</keyword>
<organism evidence="3 4">
    <name type="scientific">Chrysochromulina tobinii</name>
    <dbReference type="NCBI Taxonomy" id="1460289"/>
    <lineage>
        <taxon>Eukaryota</taxon>
        <taxon>Haptista</taxon>
        <taxon>Haptophyta</taxon>
        <taxon>Prymnesiophyceae</taxon>
        <taxon>Prymnesiales</taxon>
        <taxon>Chrysochromulinaceae</taxon>
        <taxon>Chrysochromulina</taxon>
    </lineage>
</organism>
<evidence type="ECO:0000313" key="4">
    <source>
        <dbReference type="Proteomes" id="UP000037460"/>
    </source>
</evidence>
<evidence type="ECO:0000256" key="2">
    <source>
        <dbReference type="SAM" id="MobiDB-lite"/>
    </source>
</evidence>
<dbReference type="OrthoDB" id="10677749at2759"/>
<feature type="coiled-coil region" evidence="1">
    <location>
        <begin position="164"/>
        <end position="227"/>
    </location>
</feature>
<dbReference type="EMBL" id="JWZX01001779">
    <property type="protein sequence ID" value="KOO32423.1"/>
    <property type="molecule type" value="Genomic_DNA"/>
</dbReference>
<reference evidence="4" key="1">
    <citation type="journal article" date="2015" name="PLoS Genet.">
        <title>Genome Sequence and Transcriptome Analyses of Chrysochromulina tobin: Metabolic Tools for Enhanced Algal Fitness in the Prominent Order Prymnesiales (Haptophyceae).</title>
        <authorList>
            <person name="Hovde B.T."/>
            <person name="Deodato C.R."/>
            <person name="Hunsperger H.M."/>
            <person name="Ryken S.A."/>
            <person name="Yost W."/>
            <person name="Jha R.K."/>
            <person name="Patterson J."/>
            <person name="Monnat R.J. Jr."/>
            <person name="Barlow S.B."/>
            <person name="Starkenburg S.R."/>
            <person name="Cattolico R.A."/>
        </authorList>
    </citation>
    <scope>NUCLEOTIDE SEQUENCE</scope>
    <source>
        <strain evidence="4">CCMP291</strain>
    </source>
</reference>
<gene>
    <name evidence="3" type="ORF">Ctob_012769</name>
</gene>
<accession>A0A0M0K216</accession>
<name>A0A0M0K216_9EUKA</name>
<dbReference type="Proteomes" id="UP000037460">
    <property type="component" value="Unassembled WGS sequence"/>
</dbReference>
<dbReference type="AlphaFoldDB" id="A0A0M0K216"/>
<evidence type="ECO:0000256" key="1">
    <source>
        <dbReference type="SAM" id="Coils"/>
    </source>
</evidence>
<comment type="caution">
    <text evidence="3">The sequence shown here is derived from an EMBL/GenBank/DDBJ whole genome shotgun (WGS) entry which is preliminary data.</text>
</comment>
<feature type="region of interest" description="Disordered" evidence="2">
    <location>
        <begin position="326"/>
        <end position="353"/>
    </location>
</feature>